<name>A0ABW0BF86_9ACTN</name>
<protein>
    <submittedName>
        <fullName evidence="2">B12-binding domain-containing protein</fullName>
    </submittedName>
</protein>
<dbReference type="PROSITE" id="PS51332">
    <property type="entry name" value="B12_BINDING"/>
    <property type="match status" value="1"/>
</dbReference>
<keyword evidence="3" id="KW-1185">Reference proteome</keyword>
<dbReference type="Pfam" id="PF02607">
    <property type="entry name" value="B12-binding_2"/>
    <property type="match status" value="1"/>
</dbReference>
<dbReference type="InterPro" id="IPR036724">
    <property type="entry name" value="Cobalamin-bd_sf"/>
</dbReference>
<dbReference type="Gene3D" id="1.10.1240.10">
    <property type="entry name" value="Methionine synthase domain"/>
    <property type="match status" value="1"/>
</dbReference>
<dbReference type="Proteomes" id="UP001596087">
    <property type="component" value="Unassembled WGS sequence"/>
</dbReference>
<accession>A0ABW0BF86</accession>
<evidence type="ECO:0000313" key="2">
    <source>
        <dbReference type="EMBL" id="MFC5175951.1"/>
    </source>
</evidence>
<evidence type="ECO:0000313" key="3">
    <source>
        <dbReference type="Proteomes" id="UP001596087"/>
    </source>
</evidence>
<proteinExistence type="predicted"/>
<dbReference type="InterPro" id="IPR006158">
    <property type="entry name" value="Cobalamin-bd"/>
</dbReference>
<dbReference type="InterPro" id="IPR036594">
    <property type="entry name" value="Meth_synthase_dom"/>
</dbReference>
<feature type="domain" description="B12-binding" evidence="1">
    <location>
        <begin position="88"/>
        <end position="213"/>
    </location>
</feature>
<dbReference type="InterPro" id="IPR003759">
    <property type="entry name" value="Cbl-bd_cap"/>
</dbReference>
<dbReference type="Pfam" id="PF02310">
    <property type="entry name" value="B12-binding"/>
    <property type="match status" value="1"/>
</dbReference>
<sequence>MHAAWDEYWRALCAADRHAALEVVKRLTAEGVTSRQVIDELVVPAQARIGELWLDDRWSVSQEHAATAINEGLVHWLGSFAPAPQPGQPLVVVSCLEGERHALPALVIAEGLAASGYRVTYVGGDPEPGDLLRQVLLLKPRAVLFSASLTSSLGSQKPLLGSIGAIGIPVVVGGQAFGGDGRRARALGAAAYAESVEDVVRLLRELPERMPVSTPPPATEADVEAAWIVEYRHEIAPYVGRAVAQRHLGDGERPGWWREFEDHLDHVLGCLASALVTGDETIMIEVRDWMEQVLTRRGADPSVVAETWQELAVPLRGHPLARLYLAGSAAPAVGDGMAEVSV</sequence>
<organism evidence="2 3">
    <name type="scientific">Nocardioides taihuensis</name>
    <dbReference type="NCBI Taxonomy" id="1835606"/>
    <lineage>
        <taxon>Bacteria</taxon>
        <taxon>Bacillati</taxon>
        <taxon>Actinomycetota</taxon>
        <taxon>Actinomycetes</taxon>
        <taxon>Propionibacteriales</taxon>
        <taxon>Nocardioidaceae</taxon>
        <taxon>Nocardioides</taxon>
    </lineage>
</organism>
<dbReference type="Gene3D" id="3.40.50.280">
    <property type="entry name" value="Cobalamin-binding domain"/>
    <property type="match status" value="1"/>
</dbReference>
<dbReference type="CDD" id="cd02065">
    <property type="entry name" value="B12-binding_like"/>
    <property type="match status" value="1"/>
</dbReference>
<reference evidence="3" key="1">
    <citation type="journal article" date="2019" name="Int. J. Syst. Evol. Microbiol.">
        <title>The Global Catalogue of Microorganisms (GCM) 10K type strain sequencing project: providing services to taxonomists for standard genome sequencing and annotation.</title>
        <authorList>
            <consortium name="The Broad Institute Genomics Platform"/>
            <consortium name="The Broad Institute Genome Sequencing Center for Infectious Disease"/>
            <person name="Wu L."/>
            <person name="Ma J."/>
        </authorList>
    </citation>
    <scope>NUCLEOTIDE SEQUENCE [LARGE SCALE GENOMIC DNA]</scope>
    <source>
        <strain evidence="3">DFY41</strain>
    </source>
</reference>
<evidence type="ECO:0000259" key="1">
    <source>
        <dbReference type="PROSITE" id="PS51332"/>
    </source>
</evidence>
<comment type="caution">
    <text evidence="2">The sequence shown here is derived from an EMBL/GenBank/DDBJ whole genome shotgun (WGS) entry which is preliminary data.</text>
</comment>
<gene>
    <name evidence="2" type="ORF">ACFPGP_04660</name>
</gene>
<dbReference type="RefSeq" id="WP_378587520.1">
    <property type="nucleotide sequence ID" value="NZ_JBHSKD010000004.1"/>
</dbReference>
<dbReference type="SUPFAM" id="SSF52242">
    <property type="entry name" value="Cobalamin (vitamin B12)-binding domain"/>
    <property type="match status" value="1"/>
</dbReference>
<dbReference type="EMBL" id="JBHSKD010000004">
    <property type="protein sequence ID" value="MFC5175951.1"/>
    <property type="molecule type" value="Genomic_DNA"/>
</dbReference>